<feature type="transmembrane region" description="Helical" evidence="5">
    <location>
        <begin position="255"/>
        <end position="275"/>
    </location>
</feature>
<evidence type="ECO:0000259" key="6">
    <source>
        <dbReference type="PROSITE" id="PS50928"/>
    </source>
</evidence>
<comment type="subcellular location">
    <subcellularLocation>
        <location evidence="5">Cell membrane</location>
        <topology evidence="5">Multi-pass membrane protein</topology>
    </subcellularLocation>
    <subcellularLocation>
        <location evidence="1">Membrane</location>
        <topology evidence="1">Multi-pass membrane protein</topology>
    </subcellularLocation>
</comment>
<reference evidence="7" key="1">
    <citation type="journal article" date="2020" name="mSystems">
        <title>Genome- and Community-Level Interaction Insights into Carbon Utilization and Element Cycling Functions of Hydrothermarchaeota in Hydrothermal Sediment.</title>
        <authorList>
            <person name="Zhou Z."/>
            <person name="Liu Y."/>
            <person name="Xu W."/>
            <person name="Pan J."/>
            <person name="Luo Z.H."/>
            <person name="Li M."/>
        </authorList>
    </citation>
    <scope>NUCLEOTIDE SEQUENCE [LARGE SCALE GENOMIC DNA]</scope>
    <source>
        <strain evidence="7">SpSt-125</strain>
    </source>
</reference>
<dbReference type="EMBL" id="DSEU01000040">
    <property type="protein sequence ID" value="HEM67038.1"/>
    <property type="molecule type" value="Genomic_DNA"/>
</dbReference>
<comment type="caution">
    <text evidence="7">The sequence shown here is derived from an EMBL/GenBank/DDBJ whole genome shotgun (WGS) entry which is preliminary data.</text>
</comment>
<feature type="transmembrane region" description="Helical" evidence="5">
    <location>
        <begin position="461"/>
        <end position="480"/>
    </location>
</feature>
<keyword evidence="2 5" id="KW-0812">Transmembrane</keyword>
<feature type="domain" description="ABC transmembrane type-1" evidence="6">
    <location>
        <begin position="10"/>
        <end position="204"/>
    </location>
</feature>
<feature type="transmembrane region" description="Helical" evidence="5">
    <location>
        <begin position="354"/>
        <end position="378"/>
    </location>
</feature>
<accession>A0A7J2U2H6</accession>
<feature type="transmembrane region" description="Helical" evidence="5">
    <location>
        <begin position="83"/>
        <end position="102"/>
    </location>
</feature>
<protein>
    <submittedName>
        <fullName evidence="7">ABC transporter permease subunit</fullName>
    </submittedName>
</protein>
<dbReference type="SUPFAM" id="SSF161098">
    <property type="entry name" value="MetI-like"/>
    <property type="match status" value="2"/>
</dbReference>
<proteinExistence type="inferred from homology"/>
<dbReference type="CDD" id="cd06261">
    <property type="entry name" value="TM_PBP2"/>
    <property type="match status" value="1"/>
</dbReference>
<feature type="transmembrane region" description="Helical" evidence="5">
    <location>
        <begin position="182"/>
        <end position="203"/>
    </location>
</feature>
<dbReference type="Pfam" id="PF00528">
    <property type="entry name" value="BPD_transp_1"/>
    <property type="match status" value="2"/>
</dbReference>
<name>A0A7J2U2H6_9CREN</name>
<evidence type="ECO:0000313" key="7">
    <source>
        <dbReference type="EMBL" id="HEM67038.1"/>
    </source>
</evidence>
<feature type="transmembrane region" description="Helical" evidence="5">
    <location>
        <begin position="295"/>
        <end position="318"/>
    </location>
</feature>
<organism evidence="7">
    <name type="scientific">Ignisphaera aggregans</name>
    <dbReference type="NCBI Taxonomy" id="334771"/>
    <lineage>
        <taxon>Archaea</taxon>
        <taxon>Thermoproteota</taxon>
        <taxon>Thermoprotei</taxon>
        <taxon>Desulfurococcales</taxon>
        <taxon>Desulfurococcaceae</taxon>
        <taxon>Ignisphaera</taxon>
    </lineage>
</organism>
<feature type="domain" description="ABC transmembrane type-1" evidence="6">
    <location>
        <begin position="292"/>
        <end position="479"/>
    </location>
</feature>
<comment type="similarity">
    <text evidence="5">Belongs to the binding-protein-dependent transport system permease family.</text>
</comment>
<feature type="transmembrane region" description="Helical" evidence="5">
    <location>
        <begin position="109"/>
        <end position="129"/>
    </location>
</feature>
<feature type="transmembrane region" description="Helical" evidence="5">
    <location>
        <begin position="48"/>
        <end position="71"/>
    </location>
</feature>
<feature type="transmembrane region" description="Helical" evidence="5">
    <location>
        <begin position="6"/>
        <end position="36"/>
    </location>
</feature>
<evidence type="ECO:0000256" key="2">
    <source>
        <dbReference type="ARBA" id="ARBA00022692"/>
    </source>
</evidence>
<evidence type="ECO:0000256" key="1">
    <source>
        <dbReference type="ARBA" id="ARBA00004141"/>
    </source>
</evidence>
<dbReference type="PANTHER" id="PTHR42744">
    <property type="entry name" value="BINDING-PROTEIN-DEPENDENT TRANSPORT SYSTEMS INNER MEMBRANE COMPONENT"/>
    <property type="match status" value="1"/>
</dbReference>
<dbReference type="GO" id="GO:0055085">
    <property type="term" value="P:transmembrane transport"/>
    <property type="evidence" value="ECO:0007669"/>
    <property type="project" value="InterPro"/>
</dbReference>
<evidence type="ECO:0000256" key="4">
    <source>
        <dbReference type="ARBA" id="ARBA00023136"/>
    </source>
</evidence>
<dbReference type="Gene3D" id="1.10.3720.10">
    <property type="entry name" value="MetI-like"/>
    <property type="match status" value="2"/>
</dbReference>
<dbReference type="GO" id="GO:0005886">
    <property type="term" value="C:plasma membrane"/>
    <property type="evidence" value="ECO:0007669"/>
    <property type="project" value="UniProtKB-SubCell"/>
</dbReference>
<feature type="transmembrane region" description="Helical" evidence="5">
    <location>
        <begin position="141"/>
        <end position="161"/>
    </location>
</feature>
<evidence type="ECO:0000256" key="3">
    <source>
        <dbReference type="ARBA" id="ARBA00022989"/>
    </source>
</evidence>
<keyword evidence="4 5" id="KW-0472">Membrane</keyword>
<dbReference type="PROSITE" id="PS50928">
    <property type="entry name" value="ABC_TM1"/>
    <property type="match status" value="2"/>
</dbReference>
<feature type="transmembrane region" description="Helical" evidence="5">
    <location>
        <begin position="399"/>
        <end position="420"/>
    </location>
</feature>
<feature type="transmembrane region" description="Helical" evidence="5">
    <location>
        <begin position="325"/>
        <end position="342"/>
    </location>
</feature>
<keyword evidence="5" id="KW-0813">Transport</keyword>
<keyword evidence="3 5" id="KW-1133">Transmembrane helix</keyword>
<evidence type="ECO:0000256" key="5">
    <source>
        <dbReference type="RuleBase" id="RU363032"/>
    </source>
</evidence>
<dbReference type="AlphaFoldDB" id="A0A7J2U2H6"/>
<dbReference type="InterPro" id="IPR035906">
    <property type="entry name" value="MetI-like_sf"/>
</dbReference>
<sequence length="494" mass="54477">MNYVILLLATLASFGRMLVAYIISLLVALSLGIAMARRRYVEEILMPILDVLQSIPILGFFPIVIVIFLSFLPKGIGLELSAVFLLITSLLWNMIFGVYSAIKSLDSEIFQMAGVYRLGTFARLFFIYIPAARGAIAANSIISWAGGWFFLTSAEVIASGSEEYKLLGLGSLIMDLYSKGDVLDLYIAVALLCTIIMLSYILIFNPATNIVVQGVKIASITKAYYPLHKAVSTIWSTLMWLGIKAESKRSGVAKESIAPLFIAVPATIALLSASVNLGTEQLSFITTFSWNFLLSLTRVCAVILLEFFIAILMAYLSIVKGQSSVIILAGEILASIPAIIWWPLLSPIITSMPWLVSLIIFIQGSLWYEFFNVMLFGVPKIRKELLELASIYGIKGLNYFKYIFIPSLLPSIMAGALSAWGGAWNATIVAEYFGLGDNTIDLGGIGALLNKYVNQGDFTHIVWTVILWALLIATINKLIWSRLFKSIEKTYIVE</sequence>
<dbReference type="InterPro" id="IPR000515">
    <property type="entry name" value="MetI-like"/>
</dbReference>
<gene>
    <name evidence="7" type="ORF">ENO26_05675</name>
</gene>
<dbReference type="PANTHER" id="PTHR42744:SF1">
    <property type="entry name" value="BINDING-PROTEIN-DEPENDENT TRANSPORT SYSTEMS INNER MEMBRANE COMPONENT"/>
    <property type="match status" value="1"/>
</dbReference>